<dbReference type="GO" id="GO:0004650">
    <property type="term" value="F:polygalacturonase activity"/>
    <property type="evidence" value="ECO:0007669"/>
    <property type="project" value="InterPro"/>
</dbReference>
<dbReference type="AlphaFoldDB" id="Q0CX63"/>
<dbReference type="STRING" id="341663.Q0CX63"/>
<accession>Q0CX63</accession>
<evidence type="ECO:0000256" key="1">
    <source>
        <dbReference type="ARBA" id="ARBA00004613"/>
    </source>
</evidence>
<dbReference type="Gene3D" id="2.160.20.10">
    <property type="entry name" value="Single-stranded right-handed beta-helix, Pectin lyase-like"/>
    <property type="match status" value="2"/>
</dbReference>
<sequence>MPGFWKGPIWLKAKLAPDDDQRPLLVREMRRSCAPTDSVKNPELAPVAPQERYVGFGIGGAGNIRKSGHHFFFPNPNSSHALVAKETGLDSARHTGTELKSSPDASALPTFFSGHALCTVWARFCQFILAQSECQTLLLPPASLLEYLNAPGRDYAPRPSGIPFTLKDNKIKPWLHVAQAPAVHPPIGQQVGCSSTNSSSGYWYEHIEHNGQSSFLSPEYKEKYAVFRNVVADFHADNTGKTDASEAIQNAIEAGPAQGAPRSAHKMGTTGQPAIVYLPSGVYQLKKALQLYVGTVITGDPANPPILKAGQGIAGDHMIYAKDPNYGGTVNFYMGIRNVVLDSTEVDAGSHFTLLDWTVSQATQLTNVVFNMPTKGSNHVGLTTQYDYNSNIIVSDLTFNGGAVGMHLSGQQWVFRNLKFRGTLTGVIAGGTNIVFLGCSFEAGDVAIKADSTSGSLTVIDSTGSNMRTFITSNDSHSAGNAIILDNVENSGDTVKLGDKVVLSGRTSGTWVHGTLYPPHQGQIQRVEGQMVQTNRSSSLLSGNKYFTMAPPTYREYSVSEVLNIKSVPDRPVKGDGQTDDTKNINAILAQNRDCKLIYFPAGTYIVTDTIFIPSGTRIIGDPYASTISAVGANFKSTTAVRTMVQVGYPGDVGVAQISDMLFTVADILPGCQMVVVSISGKSPGDVGLWNTHFRIGGAAGSKVESQCTGSAADCKAAWGLLRLSSTSSAYIENMWGWTADHDLDGQNQQVISTGRGLLVEATAATWLVGTGFEHHTLYQYNFNAARNVFSALQQSETPYWQGPGNILAPAPWADNVATSDPNFAQCAPNDATCRMALFERINQSSDLFLFGGCNWAFFNNNGGCNGACQKNAIQVLNSTALYLYGTNTKSAANMILEGNYQVATEAENSGGWGGVIAGFLYNS</sequence>
<feature type="domain" description="Rhamnogalacturonase A/B/Epimerase-like pectate lyase" evidence="4">
    <location>
        <begin position="227"/>
        <end position="445"/>
    </location>
</feature>
<dbReference type="RefSeq" id="XP_001209086.1">
    <property type="nucleotide sequence ID" value="XM_001209086.1"/>
</dbReference>
<dbReference type="InterPro" id="IPR011050">
    <property type="entry name" value="Pectin_lyase_fold/virulence"/>
</dbReference>
<protein>
    <recommendedName>
        <fullName evidence="4">Rhamnogalacturonase A/B/Epimerase-like pectate lyase domain-containing protein</fullName>
    </recommendedName>
</protein>
<dbReference type="FunFam" id="2.160.20.10:FF:000049">
    <property type="entry name" value="Putative exo-beta-1,3-glucanase"/>
    <property type="match status" value="1"/>
</dbReference>
<dbReference type="PANTHER" id="PTHR33928:SF2">
    <property type="entry name" value="PECTATE LYASE SUPERFAMILY PROTEIN DOMAIN-CONTAINING PROTEIN-RELATED"/>
    <property type="match status" value="1"/>
</dbReference>
<dbReference type="CDD" id="cd23668">
    <property type="entry name" value="GH55_beta13glucanase-like"/>
    <property type="match status" value="1"/>
</dbReference>
<dbReference type="Pfam" id="PF12708">
    <property type="entry name" value="Pect-lyase_RHGA_epim"/>
    <property type="match status" value="2"/>
</dbReference>
<dbReference type="VEuPathDB" id="FungiDB:ATEG_01721"/>
<dbReference type="HOGENOM" id="CLU_002540_1_1_1"/>
<comment type="subcellular location">
    <subcellularLocation>
        <location evidence="1">Secreted</location>
    </subcellularLocation>
</comment>
<name>Q0CX63_ASPTN</name>
<dbReference type="FunFam" id="2.160.20.10:FF:000043">
    <property type="entry name" value="Exo-beta-1,3-glucanase, putative"/>
    <property type="match status" value="1"/>
</dbReference>
<evidence type="ECO:0000313" key="5">
    <source>
        <dbReference type="EMBL" id="EAU38478.1"/>
    </source>
</evidence>
<evidence type="ECO:0000313" key="6">
    <source>
        <dbReference type="Proteomes" id="UP000007963"/>
    </source>
</evidence>
<dbReference type="OrthoDB" id="1046782at2759"/>
<feature type="domain" description="Rhamnogalacturonase A/B/Epimerase-like pectate lyase" evidence="4">
    <location>
        <begin position="567"/>
        <end position="641"/>
    </location>
</feature>
<evidence type="ECO:0000259" key="4">
    <source>
        <dbReference type="Pfam" id="PF12708"/>
    </source>
</evidence>
<reference evidence="6" key="1">
    <citation type="submission" date="2005-09" db="EMBL/GenBank/DDBJ databases">
        <title>Annotation of the Aspergillus terreus NIH2624 genome.</title>
        <authorList>
            <person name="Birren B.W."/>
            <person name="Lander E.S."/>
            <person name="Galagan J.E."/>
            <person name="Nusbaum C."/>
            <person name="Devon K."/>
            <person name="Henn M."/>
            <person name="Ma L.-J."/>
            <person name="Jaffe D.B."/>
            <person name="Butler J."/>
            <person name="Alvarez P."/>
            <person name="Gnerre S."/>
            <person name="Grabherr M."/>
            <person name="Kleber M."/>
            <person name="Mauceli E.W."/>
            <person name="Brockman W."/>
            <person name="Rounsley S."/>
            <person name="Young S.K."/>
            <person name="LaButti K."/>
            <person name="Pushparaj V."/>
            <person name="DeCaprio D."/>
            <person name="Crawford M."/>
            <person name="Koehrsen M."/>
            <person name="Engels R."/>
            <person name="Montgomery P."/>
            <person name="Pearson M."/>
            <person name="Howarth C."/>
            <person name="Larson L."/>
            <person name="Luoma S."/>
            <person name="White J."/>
            <person name="Alvarado L."/>
            <person name="Kodira C.D."/>
            <person name="Zeng Q."/>
            <person name="Oleary S."/>
            <person name="Yandava C."/>
            <person name="Denning D.W."/>
            <person name="Nierman W.C."/>
            <person name="Milne T."/>
            <person name="Madden K."/>
        </authorList>
    </citation>
    <scope>NUCLEOTIDE SEQUENCE [LARGE SCALE GENOMIC DNA]</scope>
    <source>
        <strain evidence="6">NIH 2624 / FGSC A1156</strain>
    </source>
</reference>
<dbReference type="SUPFAM" id="SSF51126">
    <property type="entry name" value="Pectin lyase-like"/>
    <property type="match status" value="2"/>
</dbReference>
<dbReference type="InterPro" id="IPR024535">
    <property type="entry name" value="RHGA/B-epi-like_pectate_lyase"/>
</dbReference>
<dbReference type="OMA" id="LYGGCNW"/>
<dbReference type="eggNOG" id="ENOG502SH8Z">
    <property type="taxonomic scope" value="Eukaryota"/>
</dbReference>
<dbReference type="GeneID" id="4315783"/>
<dbReference type="Proteomes" id="UP000007963">
    <property type="component" value="Unassembled WGS sequence"/>
</dbReference>
<keyword evidence="3" id="KW-0732">Signal</keyword>
<evidence type="ECO:0000256" key="3">
    <source>
        <dbReference type="ARBA" id="ARBA00022729"/>
    </source>
</evidence>
<dbReference type="InterPro" id="IPR012334">
    <property type="entry name" value="Pectin_lyas_fold"/>
</dbReference>
<evidence type="ECO:0000256" key="2">
    <source>
        <dbReference type="ARBA" id="ARBA00022525"/>
    </source>
</evidence>
<organism evidence="5 6">
    <name type="scientific">Aspergillus terreus (strain NIH 2624 / FGSC A1156)</name>
    <dbReference type="NCBI Taxonomy" id="341663"/>
    <lineage>
        <taxon>Eukaryota</taxon>
        <taxon>Fungi</taxon>
        <taxon>Dikarya</taxon>
        <taxon>Ascomycota</taxon>
        <taxon>Pezizomycotina</taxon>
        <taxon>Eurotiomycetes</taxon>
        <taxon>Eurotiomycetidae</taxon>
        <taxon>Eurotiales</taxon>
        <taxon>Aspergillaceae</taxon>
        <taxon>Aspergillus</taxon>
        <taxon>Aspergillus subgen. Circumdati</taxon>
    </lineage>
</organism>
<dbReference type="PANTHER" id="PTHR33928">
    <property type="entry name" value="POLYGALACTURONASE QRT3"/>
    <property type="match status" value="1"/>
</dbReference>
<dbReference type="InterPro" id="IPR039279">
    <property type="entry name" value="QRT3-like"/>
</dbReference>
<proteinExistence type="predicted"/>
<keyword evidence="2" id="KW-0964">Secreted</keyword>
<dbReference type="GO" id="GO:0005576">
    <property type="term" value="C:extracellular region"/>
    <property type="evidence" value="ECO:0007669"/>
    <property type="project" value="UniProtKB-SubCell"/>
</dbReference>
<gene>
    <name evidence="5" type="ORF">ATEG_01721</name>
</gene>
<dbReference type="EMBL" id="CH476595">
    <property type="protein sequence ID" value="EAU38478.1"/>
    <property type="molecule type" value="Genomic_DNA"/>
</dbReference>